<name>A0ABV8JEI2_9BACL</name>
<evidence type="ECO:0000256" key="4">
    <source>
        <dbReference type="ARBA" id="ARBA00022679"/>
    </source>
</evidence>
<dbReference type="Pfam" id="PF00359">
    <property type="entry name" value="PTS_EIIA_2"/>
    <property type="match status" value="1"/>
</dbReference>
<dbReference type="EMBL" id="JBHSAP010000009">
    <property type="protein sequence ID" value="MFC4076818.1"/>
    <property type="molecule type" value="Genomic_DNA"/>
</dbReference>
<dbReference type="InterPro" id="IPR002178">
    <property type="entry name" value="PTS_EIIA_type-2_dom"/>
</dbReference>
<keyword evidence="3 7" id="KW-0762">Sugar transport</keyword>
<dbReference type="PANTHER" id="PTHR47738">
    <property type="entry name" value="PTS SYSTEM FRUCTOSE-LIKE EIIA COMPONENT-RELATED"/>
    <property type="match status" value="1"/>
</dbReference>
<protein>
    <submittedName>
        <fullName evidence="7">PTS sugar transporter subunit IIA</fullName>
    </submittedName>
</protein>
<organism evidence="7 8">
    <name type="scientific">Salinithrix halophila</name>
    <dbReference type="NCBI Taxonomy" id="1485204"/>
    <lineage>
        <taxon>Bacteria</taxon>
        <taxon>Bacillati</taxon>
        <taxon>Bacillota</taxon>
        <taxon>Bacilli</taxon>
        <taxon>Bacillales</taxon>
        <taxon>Thermoactinomycetaceae</taxon>
        <taxon>Salinithrix</taxon>
    </lineage>
</organism>
<dbReference type="Proteomes" id="UP001595843">
    <property type="component" value="Unassembled WGS sequence"/>
</dbReference>
<dbReference type="Gene3D" id="3.40.930.10">
    <property type="entry name" value="Mannitol-specific EII, Chain A"/>
    <property type="match status" value="1"/>
</dbReference>
<evidence type="ECO:0000313" key="8">
    <source>
        <dbReference type="Proteomes" id="UP001595843"/>
    </source>
</evidence>
<dbReference type="CDD" id="cd00211">
    <property type="entry name" value="PTS_IIA_fru"/>
    <property type="match status" value="1"/>
</dbReference>
<dbReference type="InterPro" id="IPR051541">
    <property type="entry name" value="PTS_SugarTrans_NitroReg"/>
</dbReference>
<accession>A0ABV8JEI2</accession>
<gene>
    <name evidence="7" type="ORF">ACFOUO_08340</name>
</gene>
<dbReference type="InterPro" id="IPR016152">
    <property type="entry name" value="PTrfase/Anion_transptr"/>
</dbReference>
<evidence type="ECO:0000256" key="5">
    <source>
        <dbReference type="ARBA" id="ARBA00022683"/>
    </source>
</evidence>
<dbReference type="PROSITE" id="PS00372">
    <property type="entry name" value="PTS_EIIA_TYPE_2_HIS"/>
    <property type="match status" value="1"/>
</dbReference>
<sequence length="150" mass="16298">MKLSDLLTEDVMVLDLQGSSQEAVMDELLATLDKAGFLSDRNTYKKDLYERESYGSTGFGFGIAIPHGKSSGVRELGIAFGRQPAGIDWDSLDGEPVNLVFMIAAPVGQAGDQHLHILQALSRKLLDDAFRAALLKADTKGKVKELMDTL</sequence>
<evidence type="ECO:0000256" key="2">
    <source>
        <dbReference type="ARBA" id="ARBA00022553"/>
    </source>
</evidence>
<feature type="domain" description="PTS EIIA type-2" evidence="6">
    <location>
        <begin position="5"/>
        <end position="150"/>
    </location>
</feature>
<reference evidence="8" key="1">
    <citation type="journal article" date="2019" name="Int. J. Syst. Evol. Microbiol.">
        <title>The Global Catalogue of Microorganisms (GCM) 10K type strain sequencing project: providing services to taxonomists for standard genome sequencing and annotation.</title>
        <authorList>
            <consortium name="The Broad Institute Genomics Platform"/>
            <consortium name="The Broad Institute Genome Sequencing Center for Infectious Disease"/>
            <person name="Wu L."/>
            <person name="Ma J."/>
        </authorList>
    </citation>
    <scope>NUCLEOTIDE SEQUENCE [LARGE SCALE GENOMIC DNA]</scope>
    <source>
        <strain evidence="8">IBRC-M 10813</strain>
    </source>
</reference>
<keyword evidence="4" id="KW-0808">Transferase</keyword>
<evidence type="ECO:0000313" key="7">
    <source>
        <dbReference type="EMBL" id="MFC4076818.1"/>
    </source>
</evidence>
<dbReference type="RefSeq" id="WP_380704104.1">
    <property type="nucleotide sequence ID" value="NZ_JBHSAP010000009.1"/>
</dbReference>
<keyword evidence="1" id="KW-0813">Transport</keyword>
<proteinExistence type="predicted"/>
<evidence type="ECO:0000259" key="6">
    <source>
        <dbReference type="PROSITE" id="PS51094"/>
    </source>
</evidence>
<keyword evidence="5" id="KW-0598">Phosphotransferase system</keyword>
<comment type="caution">
    <text evidence="7">The sequence shown here is derived from an EMBL/GenBank/DDBJ whole genome shotgun (WGS) entry which is preliminary data.</text>
</comment>
<evidence type="ECO:0000256" key="3">
    <source>
        <dbReference type="ARBA" id="ARBA00022597"/>
    </source>
</evidence>
<keyword evidence="8" id="KW-1185">Reference proteome</keyword>
<dbReference type="InterPro" id="IPR004715">
    <property type="entry name" value="PTS_IIA_fruc"/>
</dbReference>
<keyword evidence="2" id="KW-0597">Phosphoprotein</keyword>
<evidence type="ECO:0000256" key="1">
    <source>
        <dbReference type="ARBA" id="ARBA00022448"/>
    </source>
</evidence>
<dbReference type="PANTHER" id="PTHR47738:SF2">
    <property type="entry name" value="PTS SYSTEM FRUCTOSE-LIKE EIIA COMPONENT"/>
    <property type="match status" value="1"/>
</dbReference>
<dbReference type="SUPFAM" id="SSF55804">
    <property type="entry name" value="Phoshotransferase/anion transport protein"/>
    <property type="match status" value="1"/>
</dbReference>
<dbReference type="PROSITE" id="PS51094">
    <property type="entry name" value="PTS_EIIA_TYPE_2"/>
    <property type="match status" value="1"/>
</dbReference>
<dbReference type="NCBIfam" id="TIGR00848">
    <property type="entry name" value="fruA"/>
    <property type="match status" value="1"/>
</dbReference>